<evidence type="ECO:0000259" key="2">
    <source>
        <dbReference type="Pfam" id="PF08729"/>
    </source>
</evidence>
<keyword evidence="4" id="KW-1185">Reference proteome</keyword>
<evidence type="ECO:0000256" key="1">
    <source>
        <dbReference type="SAM" id="MobiDB-lite"/>
    </source>
</evidence>
<dbReference type="EMBL" id="JACEIK010000514">
    <property type="protein sequence ID" value="MCD7458338.1"/>
    <property type="molecule type" value="Genomic_DNA"/>
</dbReference>
<feature type="region of interest" description="Disordered" evidence="1">
    <location>
        <begin position="1"/>
        <end position="26"/>
    </location>
</feature>
<gene>
    <name evidence="3" type="primary">UBN1</name>
    <name evidence="3" type="ORF">HAX54_037953</name>
</gene>
<proteinExistence type="predicted"/>
<protein>
    <submittedName>
        <fullName evidence="3">Ubinuclein-1</fullName>
    </submittedName>
</protein>
<dbReference type="InterPro" id="IPR014840">
    <property type="entry name" value="HRD"/>
</dbReference>
<name>A0ABS8SHS1_DATST</name>
<dbReference type="PANTHER" id="PTHR21669:SF28">
    <property type="entry name" value="YEMANUCLEIN"/>
    <property type="match status" value="1"/>
</dbReference>
<organism evidence="3 4">
    <name type="scientific">Datura stramonium</name>
    <name type="common">Jimsonweed</name>
    <name type="synonym">Common thornapple</name>
    <dbReference type="NCBI Taxonomy" id="4076"/>
    <lineage>
        <taxon>Eukaryota</taxon>
        <taxon>Viridiplantae</taxon>
        <taxon>Streptophyta</taxon>
        <taxon>Embryophyta</taxon>
        <taxon>Tracheophyta</taxon>
        <taxon>Spermatophyta</taxon>
        <taxon>Magnoliopsida</taxon>
        <taxon>eudicotyledons</taxon>
        <taxon>Gunneridae</taxon>
        <taxon>Pentapetalae</taxon>
        <taxon>asterids</taxon>
        <taxon>lamiids</taxon>
        <taxon>Solanales</taxon>
        <taxon>Solanaceae</taxon>
        <taxon>Solanoideae</taxon>
        <taxon>Datureae</taxon>
        <taxon>Datura</taxon>
    </lineage>
</organism>
<evidence type="ECO:0000313" key="3">
    <source>
        <dbReference type="EMBL" id="MCD7458338.1"/>
    </source>
</evidence>
<dbReference type="PANTHER" id="PTHR21669">
    <property type="entry name" value="CAPZ-INTERACTING PROTEIN AND RELATED PROTEINS"/>
    <property type="match status" value="1"/>
</dbReference>
<dbReference type="Proteomes" id="UP000823775">
    <property type="component" value="Unassembled WGS sequence"/>
</dbReference>
<accession>A0ABS8SHS1</accession>
<reference evidence="3 4" key="1">
    <citation type="journal article" date="2021" name="BMC Genomics">
        <title>Datura genome reveals duplications of psychoactive alkaloid biosynthetic genes and high mutation rate following tissue culture.</title>
        <authorList>
            <person name="Rajewski A."/>
            <person name="Carter-House D."/>
            <person name="Stajich J."/>
            <person name="Litt A."/>
        </authorList>
    </citation>
    <scope>NUCLEOTIDE SEQUENCE [LARGE SCALE GENOMIC DNA]</scope>
    <source>
        <strain evidence="3">AR-01</strain>
    </source>
</reference>
<feature type="domain" description="Hpc2-related" evidence="2">
    <location>
        <begin position="47"/>
        <end position="96"/>
    </location>
</feature>
<evidence type="ECO:0000313" key="4">
    <source>
        <dbReference type="Proteomes" id="UP000823775"/>
    </source>
</evidence>
<sequence>MSENLRESKITWGQPADKEVKDAPPGNRLNAVIEKIERLYVGKQSDDEEDLNDFPDDDEYDTEDSFIDDTELDEYFQVDNSAIKHDGFFVNRGKLERM</sequence>
<comment type="caution">
    <text evidence="3">The sequence shown here is derived from an EMBL/GenBank/DDBJ whole genome shotgun (WGS) entry which is preliminary data.</text>
</comment>
<dbReference type="Pfam" id="PF08729">
    <property type="entry name" value="HUN"/>
    <property type="match status" value="1"/>
</dbReference>